<name>G5SQK0_9BACT</name>
<dbReference type="InterPro" id="IPR051159">
    <property type="entry name" value="Hexapeptide_acetyltransf"/>
</dbReference>
<dbReference type="Proteomes" id="UP000003598">
    <property type="component" value="Unassembled WGS sequence"/>
</dbReference>
<gene>
    <name evidence="1" type="ORF">HMPREF9441_01640</name>
</gene>
<dbReference type="OrthoDB" id="9812571at2"/>
<keyword evidence="1" id="KW-0808">Transferase</keyword>
<dbReference type="Gene3D" id="2.160.10.10">
    <property type="entry name" value="Hexapeptide repeat proteins"/>
    <property type="match status" value="1"/>
</dbReference>
<dbReference type="STRING" id="762968.HMPREF9441_01640"/>
<comment type="caution">
    <text evidence="1">The sequence shown here is derived from an EMBL/GenBank/DDBJ whole genome shotgun (WGS) entry which is preliminary data.</text>
</comment>
<evidence type="ECO:0000313" key="1">
    <source>
        <dbReference type="EMBL" id="EHH00403.1"/>
    </source>
</evidence>
<dbReference type="PATRIC" id="fig|762968.3.peg.1466"/>
<dbReference type="GO" id="GO:0016740">
    <property type="term" value="F:transferase activity"/>
    <property type="evidence" value="ECO:0007669"/>
    <property type="project" value="UniProtKB-KW"/>
</dbReference>
<dbReference type="AlphaFoldDB" id="G5SQK0"/>
<proteinExistence type="predicted"/>
<dbReference type="SUPFAM" id="SSF51161">
    <property type="entry name" value="Trimeric LpxA-like enzymes"/>
    <property type="match status" value="1"/>
</dbReference>
<evidence type="ECO:0000313" key="2">
    <source>
        <dbReference type="Proteomes" id="UP000003598"/>
    </source>
</evidence>
<organism evidence="1 2">
    <name type="scientific">Paraprevotella clara YIT 11840</name>
    <dbReference type="NCBI Taxonomy" id="762968"/>
    <lineage>
        <taxon>Bacteria</taxon>
        <taxon>Pseudomonadati</taxon>
        <taxon>Bacteroidota</taxon>
        <taxon>Bacteroidia</taxon>
        <taxon>Bacteroidales</taxon>
        <taxon>Prevotellaceae</taxon>
        <taxon>Paraprevotella</taxon>
    </lineage>
</organism>
<dbReference type="PANTHER" id="PTHR23416">
    <property type="entry name" value="SIALIC ACID SYNTHASE-RELATED"/>
    <property type="match status" value="1"/>
</dbReference>
<reference evidence="1 2" key="1">
    <citation type="submission" date="2011-03" db="EMBL/GenBank/DDBJ databases">
        <authorList>
            <person name="Weinstock G."/>
            <person name="Sodergren E."/>
            <person name="Clifton S."/>
            <person name="Fulton L."/>
            <person name="Fulton B."/>
            <person name="Courtney L."/>
            <person name="Fronick C."/>
            <person name="Harrison M."/>
            <person name="Strong C."/>
            <person name="Farmer C."/>
            <person name="Delahaunty K."/>
            <person name="Markovic C."/>
            <person name="Hall O."/>
            <person name="Minx P."/>
            <person name="Tomlinson C."/>
            <person name="Mitreva M."/>
            <person name="Hou S."/>
            <person name="Chen J."/>
            <person name="Wollam A."/>
            <person name="Pepin K.H."/>
            <person name="Johnson M."/>
            <person name="Bhonagiri V."/>
            <person name="Zhang X."/>
            <person name="Suruliraj S."/>
            <person name="Warren W."/>
            <person name="Chinwalla A."/>
            <person name="Mardis E.R."/>
            <person name="Wilson R.K."/>
        </authorList>
    </citation>
    <scope>NUCLEOTIDE SEQUENCE [LARGE SCALE GENOMIC DNA]</scope>
    <source>
        <strain evidence="1 2">YIT 11840</strain>
    </source>
</reference>
<dbReference type="eggNOG" id="COG0110">
    <property type="taxonomic scope" value="Bacteria"/>
</dbReference>
<dbReference type="InterPro" id="IPR001451">
    <property type="entry name" value="Hexapep"/>
</dbReference>
<dbReference type="HOGENOM" id="CLU_051638_12_3_10"/>
<keyword evidence="2" id="KW-1185">Reference proteome</keyword>
<protein>
    <submittedName>
        <fullName evidence="1">Bacterial transferase hexapeptide repeat protein</fullName>
    </submittedName>
</protein>
<dbReference type="Pfam" id="PF00132">
    <property type="entry name" value="Hexapep"/>
    <property type="match status" value="1"/>
</dbReference>
<dbReference type="InterPro" id="IPR011004">
    <property type="entry name" value="Trimer_LpxA-like_sf"/>
</dbReference>
<dbReference type="EMBL" id="AFFY01000022">
    <property type="protein sequence ID" value="EHH00403.1"/>
    <property type="molecule type" value="Genomic_DNA"/>
</dbReference>
<accession>G5SQK0</accession>
<sequence>MNIINKIKYYWQRRNSQAYIQYLRRCGITIGEGTICKYPRTIEIDTSRPDLLEIGNNVLLHKNLTILSHDYASRVFVNLYHEFIPSHGKITIGNNVWFGEKCTVLKGVKIGDNCIIGYGSVVIKDIPANSVAVGCPAKVICSLEEYYQKRKKEYINEVFEYAECIRTHQHREPIPKDFADDYPIFVDKYNIKDYPYFPYKNVFTSDLAFNEWLKSHKAPFNSFEDFMNEFYNRFGK</sequence>
<dbReference type="CDD" id="cd04647">
    <property type="entry name" value="LbH_MAT_like"/>
    <property type="match status" value="1"/>
</dbReference>